<dbReference type="Proteomes" id="UP000827284">
    <property type="component" value="Unassembled WGS sequence"/>
</dbReference>
<proteinExistence type="predicted"/>
<evidence type="ECO:0000256" key="2">
    <source>
        <dbReference type="ARBA" id="ARBA00004613"/>
    </source>
</evidence>
<name>A0A9P3H7W7_9FUNG</name>
<accession>A0A9P3H7W7</accession>
<evidence type="ECO:0000259" key="4">
    <source>
        <dbReference type="Pfam" id="PF20147"/>
    </source>
</evidence>
<dbReference type="GO" id="GO:0043657">
    <property type="term" value="C:host cell"/>
    <property type="evidence" value="ECO:0007669"/>
    <property type="project" value="UniProtKB-SubCell"/>
</dbReference>
<dbReference type="GO" id="GO:0005576">
    <property type="term" value="C:extracellular region"/>
    <property type="evidence" value="ECO:0007669"/>
    <property type="project" value="UniProtKB-SubCell"/>
</dbReference>
<dbReference type="InterPro" id="IPR045379">
    <property type="entry name" value="Crinkler_N"/>
</dbReference>
<organism evidence="5 6">
    <name type="scientific">Entomortierella parvispora</name>
    <dbReference type="NCBI Taxonomy" id="205924"/>
    <lineage>
        <taxon>Eukaryota</taxon>
        <taxon>Fungi</taxon>
        <taxon>Fungi incertae sedis</taxon>
        <taxon>Mucoromycota</taxon>
        <taxon>Mortierellomycotina</taxon>
        <taxon>Mortierellomycetes</taxon>
        <taxon>Mortierellales</taxon>
        <taxon>Mortierellaceae</taxon>
        <taxon>Entomortierella</taxon>
    </lineage>
</organism>
<comment type="caution">
    <text evidence="5">The sequence shown here is derived from an EMBL/GenBank/DDBJ whole genome shotgun (WGS) entry which is preliminary data.</text>
</comment>
<dbReference type="AlphaFoldDB" id="A0A9P3H7W7"/>
<dbReference type="EMBL" id="BQFW01000005">
    <property type="protein sequence ID" value="GJJ71645.1"/>
    <property type="molecule type" value="Genomic_DNA"/>
</dbReference>
<dbReference type="OrthoDB" id="2304312at2759"/>
<keyword evidence="6" id="KW-1185">Reference proteome</keyword>
<feature type="domain" description="Crinkler effector protein N-terminal" evidence="4">
    <location>
        <begin position="6"/>
        <end position="103"/>
    </location>
</feature>
<evidence type="ECO:0000256" key="1">
    <source>
        <dbReference type="ARBA" id="ARBA00004340"/>
    </source>
</evidence>
<comment type="subcellular location">
    <subcellularLocation>
        <location evidence="1">Host cell</location>
    </subcellularLocation>
    <subcellularLocation>
        <location evidence="2">Secreted</location>
    </subcellularLocation>
</comment>
<keyword evidence="3" id="KW-0964">Secreted</keyword>
<evidence type="ECO:0000313" key="6">
    <source>
        <dbReference type="Proteomes" id="UP000827284"/>
    </source>
</evidence>
<reference evidence="5" key="2">
    <citation type="journal article" date="2022" name="Microbiol. Resour. Announc.">
        <title>Whole-Genome Sequence of Entomortierella parvispora E1425, a Mucoromycotan Fungus Associated with Burkholderiaceae-Related Endosymbiotic Bacteria.</title>
        <authorList>
            <person name="Herlambang A."/>
            <person name="Guo Y."/>
            <person name="Takashima Y."/>
            <person name="Narisawa K."/>
            <person name="Ohta H."/>
            <person name="Nishizawa T."/>
        </authorList>
    </citation>
    <scope>NUCLEOTIDE SEQUENCE</scope>
    <source>
        <strain evidence="5">E1425</strain>
    </source>
</reference>
<reference evidence="5" key="1">
    <citation type="submission" date="2021-11" db="EMBL/GenBank/DDBJ databases">
        <authorList>
            <person name="Herlambang A."/>
            <person name="Guo Y."/>
            <person name="Takashima Y."/>
            <person name="Nishizawa T."/>
        </authorList>
    </citation>
    <scope>NUCLEOTIDE SEQUENCE</scope>
    <source>
        <strain evidence="5">E1425</strain>
    </source>
</reference>
<evidence type="ECO:0000313" key="5">
    <source>
        <dbReference type="EMBL" id="GJJ71645.1"/>
    </source>
</evidence>
<protein>
    <recommendedName>
        <fullName evidence="4">Crinkler effector protein N-terminal domain-containing protein</fullName>
    </recommendedName>
</protein>
<gene>
    <name evidence="5" type="ORF">EMPS_03995</name>
</gene>
<sequence>MTENLLTLFCLIDGEASPFSVKASPHDTVDDLKNLIKTKKTPRLDALAADELTLWRVSLPIDDAGIPAPLGSDFKKKRLKVSIKLSSVFTTELSEDTIHVLVQRPSPDKDQSPVTSGKVYVVHSYKDYRKEVFCEILDVYGDYEDAVAFAETICVPEGSHEDTKHEYVYSKGCLFDRRLAGWGDERVAISEACHYTRQYLQAMPTE</sequence>
<evidence type="ECO:0000256" key="3">
    <source>
        <dbReference type="ARBA" id="ARBA00022525"/>
    </source>
</evidence>
<dbReference type="Pfam" id="PF20147">
    <property type="entry name" value="Crinkler"/>
    <property type="match status" value="1"/>
</dbReference>